<evidence type="ECO:0000256" key="8">
    <source>
        <dbReference type="SAM" id="Phobius"/>
    </source>
</evidence>
<dbReference type="AlphaFoldDB" id="A0A382DW76"/>
<dbReference type="Gene3D" id="1.10.3720.10">
    <property type="entry name" value="MetI-like"/>
    <property type="match status" value="1"/>
</dbReference>
<dbReference type="CDD" id="cd06261">
    <property type="entry name" value="TM_PBP2"/>
    <property type="match status" value="1"/>
</dbReference>
<evidence type="ECO:0000256" key="4">
    <source>
        <dbReference type="ARBA" id="ARBA00022475"/>
    </source>
</evidence>
<dbReference type="InterPro" id="IPR051789">
    <property type="entry name" value="Bact_Polyamine_Transport"/>
</dbReference>
<dbReference type="SUPFAM" id="SSF161098">
    <property type="entry name" value="MetI-like"/>
    <property type="match status" value="1"/>
</dbReference>
<evidence type="ECO:0000313" key="10">
    <source>
        <dbReference type="EMBL" id="SVB42690.1"/>
    </source>
</evidence>
<feature type="transmembrane region" description="Helical" evidence="8">
    <location>
        <begin position="138"/>
        <end position="161"/>
    </location>
</feature>
<evidence type="ECO:0000256" key="7">
    <source>
        <dbReference type="ARBA" id="ARBA00023136"/>
    </source>
</evidence>
<dbReference type="PROSITE" id="PS50928">
    <property type="entry name" value="ABC_TM1"/>
    <property type="match status" value="1"/>
</dbReference>
<dbReference type="GO" id="GO:0055085">
    <property type="term" value="P:transmembrane transport"/>
    <property type="evidence" value="ECO:0007669"/>
    <property type="project" value="InterPro"/>
</dbReference>
<keyword evidence="4" id="KW-1003">Cell membrane</keyword>
<keyword evidence="5 8" id="KW-0812">Transmembrane</keyword>
<evidence type="ECO:0000256" key="2">
    <source>
        <dbReference type="ARBA" id="ARBA00007069"/>
    </source>
</evidence>
<evidence type="ECO:0000256" key="1">
    <source>
        <dbReference type="ARBA" id="ARBA00004651"/>
    </source>
</evidence>
<keyword evidence="7 8" id="KW-0472">Membrane</keyword>
<reference evidence="10" key="1">
    <citation type="submission" date="2018-05" db="EMBL/GenBank/DDBJ databases">
        <authorList>
            <person name="Lanie J.A."/>
            <person name="Ng W.-L."/>
            <person name="Kazmierczak K.M."/>
            <person name="Andrzejewski T.M."/>
            <person name="Davidsen T.M."/>
            <person name="Wayne K.J."/>
            <person name="Tettelin H."/>
            <person name="Glass J.I."/>
            <person name="Rusch D."/>
            <person name="Podicherti R."/>
            <person name="Tsui H.-C.T."/>
            <person name="Winkler M.E."/>
        </authorList>
    </citation>
    <scope>NUCLEOTIDE SEQUENCE</scope>
</reference>
<feature type="transmembrane region" description="Helical" evidence="8">
    <location>
        <begin position="68"/>
        <end position="91"/>
    </location>
</feature>
<dbReference type="Pfam" id="PF00528">
    <property type="entry name" value="BPD_transp_1"/>
    <property type="match status" value="1"/>
</dbReference>
<name>A0A382DW76_9ZZZZ</name>
<keyword evidence="3" id="KW-0813">Transport</keyword>
<evidence type="ECO:0000256" key="5">
    <source>
        <dbReference type="ARBA" id="ARBA00022692"/>
    </source>
</evidence>
<proteinExistence type="inferred from homology"/>
<feature type="transmembrane region" description="Helical" evidence="8">
    <location>
        <begin position="111"/>
        <end position="132"/>
    </location>
</feature>
<evidence type="ECO:0000259" key="9">
    <source>
        <dbReference type="PROSITE" id="PS50928"/>
    </source>
</evidence>
<protein>
    <recommendedName>
        <fullName evidence="9">ABC transmembrane type-1 domain-containing protein</fullName>
    </recommendedName>
</protein>
<dbReference type="InterPro" id="IPR000515">
    <property type="entry name" value="MetI-like"/>
</dbReference>
<feature type="domain" description="ABC transmembrane type-1" evidence="9">
    <location>
        <begin position="72"/>
        <end position="259"/>
    </location>
</feature>
<feature type="transmembrane region" description="Helical" evidence="8">
    <location>
        <begin position="16"/>
        <end position="41"/>
    </location>
</feature>
<feature type="transmembrane region" description="Helical" evidence="8">
    <location>
        <begin position="243"/>
        <end position="264"/>
    </location>
</feature>
<dbReference type="GO" id="GO:0005886">
    <property type="term" value="C:plasma membrane"/>
    <property type="evidence" value="ECO:0007669"/>
    <property type="project" value="UniProtKB-SubCell"/>
</dbReference>
<accession>A0A382DW76</accession>
<dbReference type="PANTHER" id="PTHR43848">
    <property type="entry name" value="PUTRESCINE TRANSPORT SYSTEM PERMEASE PROTEIN POTI"/>
    <property type="match status" value="1"/>
</dbReference>
<gene>
    <name evidence="10" type="ORF">METZ01_LOCUS195544</name>
</gene>
<organism evidence="10">
    <name type="scientific">marine metagenome</name>
    <dbReference type="NCBI Taxonomy" id="408172"/>
    <lineage>
        <taxon>unclassified sequences</taxon>
        <taxon>metagenomes</taxon>
        <taxon>ecological metagenomes</taxon>
    </lineage>
</organism>
<dbReference type="InterPro" id="IPR035906">
    <property type="entry name" value="MetI-like_sf"/>
</dbReference>
<comment type="subcellular location">
    <subcellularLocation>
        <location evidence="1">Cell membrane</location>
        <topology evidence="1">Multi-pass membrane protein</topology>
    </subcellularLocation>
</comment>
<comment type="similarity">
    <text evidence="2">Belongs to the binding-protein-dependent transport system permease family. CysTW subfamily.</text>
</comment>
<evidence type="ECO:0000256" key="6">
    <source>
        <dbReference type="ARBA" id="ARBA00022989"/>
    </source>
</evidence>
<evidence type="ECO:0000256" key="3">
    <source>
        <dbReference type="ARBA" id="ARBA00022448"/>
    </source>
</evidence>
<dbReference type="PANTHER" id="PTHR43848:SF2">
    <property type="entry name" value="PUTRESCINE TRANSPORT SYSTEM PERMEASE PROTEIN POTI"/>
    <property type="match status" value="1"/>
</dbReference>
<sequence>MQLVAKRRRRWDPGNMAIGIAAASALGFLYGPIITLMIFSFNDNPITKLPLTGWTLDWYYKALTNPDLLAALWNSVIVAAAAVVICLAIGIPTAFALDRFDFRGKTIFRRLVILPITLPGIITGVSILAFFSMMGVRLSLWTVIVGHGTALTAIVVTNVFARLQRFDRRIEEASADIGARPWQTFIFITLPNIRSAVIGSSLIAFTVSFDEIPVTYFLTGRDNTLPMYIWSVVRRGITPEINAIGTIIVVFSMVLIFVSVLMIYDGRQDTPTGRRN</sequence>
<keyword evidence="6 8" id="KW-1133">Transmembrane helix</keyword>
<dbReference type="EMBL" id="UINC01041432">
    <property type="protein sequence ID" value="SVB42690.1"/>
    <property type="molecule type" value="Genomic_DNA"/>
</dbReference>